<reference evidence="3" key="1">
    <citation type="submission" date="2017-09" db="EMBL/GenBank/DDBJ databases">
        <title>Depth-based differentiation of microbial function through sediment-hosted aquifers and enrichment of novel symbionts in the deep terrestrial subsurface.</title>
        <authorList>
            <person name="Probst A.J."/>
            <person name="Ladd B."/>
            <person name="Jarett J.K."/>
            <person name="Geller-Mcgrath D.E."/>
            <person name="Sieber C.M.K."/>
            <person name="Emerson J.B."/>
            <person name="Anantharaman K."/>
            <person name="Thomas B.C."/>
            <person name="Malmstrom R."/>
            <person name="Stieglmeier M."/>
            <person name="Klingl A."/>
            <person name="Woyke T."/>
            <person name="Ryan C.M."/>
            <person name="Banfield J.F."/>
        </authorList>
    </citation>
    <scope>NUCLEOTIDE SEQUENCE [LARGE SCALE GENOMIC DNA]</scope>
</reference>
<keyword evidence="1" id="KW-0547">Nucleotide-binding</keyword>
<dbReference type="NCBIfam" id="TIGR00135">
    <property type="entry name" value="gatC"/>
    <property type="match status" value="1"/>
</dbReference>
<evidence type="ECO:0000313" key="2">
    <source>
        <dbReference type="EMBL" id="PIT90263.1"/>
    </source>
</evidence>
<accession>A0A2M6WBS6</accession>
<comment type="caution">
    <text evidence="2">The sequence shown here is derived from an EMBL/GenBank/DDBJ whole genome shotgun (WGS) entry which is preliminary data.</text>
</comment>
<keyword evidence="1" id="KW-0436">Ligase</keyword>
<evidence type="ECO:0000313" key="3">
    <source>
        <dbReference type="Proteomes" id="UP000230543"/>
    </source>
</evidence>
<dbReference type="GO" id="GO:0016740">
    <property type="term" value="F:transferase activity"/>
    <property type="evidence" value="ECO:0007669"/>
    <property type="project" value="UniProtKB-KW"/>
</dbReference>
<comment type="subunit">
    <text evidence="1">Heterotrimer of A, B and C subunits.</text>
</comment>
<dbReference type="Gene3D" id="1.10.20.60">
    <property type="entry name" value="Glu-tRNAGln amidotransferase C subunit, N-terminal domain"/>
    <property type="match status" value="1"/>
</dbReference>
<dbReference type="InterPro" id="IPR036113">
    <property type="entry name" value="Asp/Glu-ADT_sf_sub_c"/>
</dbReference>
<organism evidence="2 3">
    <name type="scientific">Candidatus Komeilibacteria bacterium CG10_big_fil_rev_8_21_14_0_10_41_13</name>
    <dbReference type="NCBI Taxonomy" id="1974476"/>
    <lineage>
        <taxon>Bacteria</taxon>
        <taxon>Candidatus Komeiliibacteriota</taxon>
    </lineage>
</organism>
<comment type="catalytic activity">
    <reaction evidence="1">
        <text>L-aspartyl-tRNA(Asn) + L-glutamine + ATP + H2O = L-asparaginyl-tRNA(Asn) + L-glutamate + ADP + phosphate + 2 H(+)</text>
        <dbReference type="Rhea" id="RHEA:14513"/>
        <dbReference type="Rhea" id="RHEA-COMP:9674"/>
        <dbReference type="Rhea" id="RHEA-COMP:9677"/>
        <dbReference type="ChEBI" id="CHEBI:15377"/>
        <dbReference type="ChEBI" id="CHEBI:15378"/>
        <dbReference type="ChEBI" id="CHEBI:29985"/>
        <dbReference type="ChEBI" id="CHEBI:30616"/>
        <dbReference type="ChEBI" id="CHEBI:43474"/>
        <dbReference type="ChEBI" id="CHEBI:58359"/>
        <dbReference type="ChEBI" id="CHEBI:78515"/>
        <dbReference type="ChEBI" id="CHEBI:78516"/>
        <dbReference type="ChEBI" id="CHEBI:456216"/>
    </reaction>
</comment>
<keyword evidence="1" id="KW-0648">Protein biosynthesis</keyword>
<dbReference type="HAMAP" id="MF_00122">
    <property type="entry name" value="GatC"/>
    <property type="match status" value="1"/>
</dbReference>
<comment type="catalytic activity">
    <reaction evidence="1">
        <text>L-glutamyl-tRNA(Gln) + L-glutamine + ATP + H2O = L-glutaminyl-tRNA(Gln) + L-glutamate + ADP + phosphate + H(+)</text>
        <dbReference type="Rhea" id="RHEA:17521"/>
        <dbReference type="Rhea" id="RHEA-COMP:9681"/>
        <dbReference type="Rhea" id="RHEA-COMP:9684"/>
        <dbReference type="ChEBI" id="CHEBI:15377"/>
        <dbReference type="ChEBI" id="CHEBI:15378"/>
        <dbReference type="ChEBI" id="CHEBI:29985"/>
        <dbReference type="ChEBI" id="CHEBI:30616"/>
        <dbReference type="ChEBI" id="CHEBI:43474"/>
        <dbReference type="ChEBI" id="CHEBI:58359"/>
        <dbReference type="ChEBI" id="CHEBI:78520"/>
        <dbReference type="ChEBI" id="CHEBI:78521"/>
        <dbReference type="ChEBI" id="CHEBI:456216"/>
    </reaction>
</comment>
<dbReference type="AlphaFoldDB" id="A0A2M6WBS6"/>
<dbReference type="Pfam" id="PF02686">
    <property type="entry name" value="GatC"/>
    <property type="match status" value="1"/>
</dbReference>
<dbReference type="EMBL" id="PFBO01000115">
    <property type="protein sequence ID" value="PIT90263.1"/>
    <property type="molecule type" value="Genomic_DNA"/>
</dbReference>
<comment type="function">
    <text evidence="1">Allows the formation of correctly charged Asn-tRNA(Asn) or Gln-tRNA(Gln) through the transamidation of misacylated Asp-tRNA(Asn) or Glu-tRNA(Gln) in organisms which lack either or both of asparaginyl-tRNA or glutaminyl-tRNA synthetases. The reaction takes place in the presence of glutamine and ATP through an activated phospho-Asp-tRNA(Asn) or phospho-Glu-tRNA(Gln).</text>
</comment>
<proteinExistence type="inferred from homology"/>
<dbReference type="Proteomes" id="UP000230543">
    <property type="component" value="Unassembled WGS sequence"/>
</dbReference>
<dbReference type="GO" id="GO:0005524">
    <property type="term" value="F:ATP binding"/>
    <property type="evidence" value="ECO:0007669"/>
    <property type="project" value="UniProtKB-KW"/>
</dbReference>
<dbReference type="GO" id="GO:0006450">
    <property type="term" value="P:regulation of translational fidelity"/>
    <property type="evidence" value="ECO:0007669"/>
    <property type="project" value="InterPro"/>
</dbReference>
<dbReference type="EC" id="6.3.5.-" evidence="1"/>
<dbReference type="GO" id="GO:0050567">
    <property type="term" value="F:glutaminyl-tRNA synthase (glutamine-hydrolyzing) activity"/>
    <property type="evidence" value="ECO:0007669"/>
    <property type="project" value="UniProtKB-UniRule"/>
</dbReference>
<keyword evidence="1" id="KW-0067">ATP-binding</keyword>
<evidence type="ECO:0000256" key="1">
    <source>
        <dbReference type="HAMAP-Rule" id="MF_00122"/>
    </source>
</evidence>
<sequence length="97" mass="11024">MVMMLTKAEVEHLASLAKIELTSREKEQFAGEISQILDYVRRLGELDLGSEDLAFEESEAGLREDRVFGWSSHDQESLIKQAPDSQDNLIKTKPVFK</sequence>
<dbReference type="SUPFAM" id="SSF141000">
    <property type="entry name" value="Glu-tRNAGln amidotransferase C subunit"/>
    <property type="match status" value="1"/>
</dbReference>
<comment type="similarity">
    <text evidence="1">Belongs to the GatC family.</text>
</comment>
<gene>
    <name evidence="1 2" type="primary">gatC</name>
    <name evidence="2" type="ORF">COU22_03150</name>
</gene>
<keyword evidence="2" id="KW-0808">Transferase</keyword>
<dbReference type="GO" id="GO:0050566">
    <property type="term" value="F:asparaginyl-tRNA synthase (glutamine-hydrolyzing) activity"/>
    <property type="evidence" value="ECO:0007669"/>
    <property type="project" value="RHEA"/>
</dbReference>
<protein>
    <recommendedName>
        <fullName evidence="1">Aspartyl/glutamyl-tRNA(Asn/Gln) amidotransferase subunit C</fullName>
        <shortName evidence="1">Asp/Glu-ADT subunit C</shortName>
        <ecNumber evidence="1">6.3.5.-</ecNumber>
    </recommendedName>
</protein>
<name>A0A2M6WBS6_9BACT</name>
<dbReference type="GO" id="GO:0006412">
    <property type="term" value="P:translation"/>
    <property type="evidence" value="ECO:0007669"/>
    <property type="project" value="UniProtKB-UniRule"/>
</dbReference>
<dbReference type="InterPro" id="IPR003837">
    <property type="entry name" value="GatC"/>
</dbReference>